<keyword evidence="1" id="KW-0472">Membrane</keyword>
<sequence length="95" mass="10322">MSTMSEHETYRYDTDSFETDSFETGRIQETGSWRHPLNVGHLVMGIAFAGMVLVWALVAGGAVADDDIQWLLPIPWVGAGAAGLVAMALAARRRT</sequence>
<reference evidence="3" key="1">
    <citation type="journal article" date="2019" name="Int. J. Syst. Evol. Microbiol.">
        <title>The Global Catalogue of Microorganisms (GCM) 10K type strain sequencing project: providing services to taxonomists for standard genome sequencing and annotation.</title>
        <authorList>
            <consortium name="The Broad Institute Genomics Platform"/>
            <consortium name="The Broad Institute Genome Sequencing Center for Infectious Disease"/>
            <person name="Wu L."/>
            <person name="Ma J."/>
        </authorList>
    </citation>
    <scope>NUCLEOTIDE SEQUENCE [LARGE SCALE GENOMIC DNA]</scope>
    <source>
        <strain evidence="3">CGMCC 1.12477</strain>
    </source>
</reference>
<feature type="transmembrane region" description="Helical" evidence="1">
    <location>
        <begin position="70"/>
        <end position="91"/>
    </location>
</feature>
<dbReference type="RefSeq" id="WP_343919630.1">
    <property type="nucleotide sequence ID" value="NZ_BAAAJT010000002.1"/>
</dbReference>
<evidence type="ECO:0000256" key="1">
    <source>
        <dbReference type="SAM" id="Phobius"/>
    </source>
</evidence>
<dbReference type="Proteomes" id="UP001597351">
    <property type="component" value="Unassembled WGS sequence"/>
</dbReference>
<comment type="caution">
    <text evidence="2">The sequence shown here is derived from an EMBL/GenBank/DDBJ whole genome shotgun (WGS) entry which is preliminary data.</text>
</comment>
<evidence type="ECO:0000313" key="2">
    <source>
        <dbReference type="EMBL" id="MFD1948002.1"/>
    </source>
</evidence>
<name>A0ABW4TMZ8_9ACTN</name>
<evidence type="ECO:0000313" key="3">
    <source>
        <dbReference type="Proteomes" id="UP001597351"/>
    </source>
</evidence>
<dbReference type="EMBL" id="JBHUGD010000003">
    <property type="protein sequence ID" value="MFD1948002.1"/>
    <property type="molecule type" value="Genomic_DNA"/>
</dbReference>
<protein>
    <recommendedName>
        <fullName evidence="4">DUF2631 domain-containing protein</fullName>
    </recommendedName>
</protein>
<accession>A0ABW4TMZ8</accession>
<evidence type="ECO:0008006" key="4">
    <source>
        <dbReference type="Google" id="ProtNLM"/>
    </source>
</evidence>
<gene>
    <name evidence="2" type="ORF">ACFSDE_14475</name>
</gene>
<keyword evidence="3" id="KW-1185">Reference proteome</keyword>
<keyword evidence="1" id="KW-0812">Transmembrane</keyword>
<organism evidence="2 3">
    <name type="scientific">Nocardioides aestuarii</name>
    <dbReference type="NCBI Taxonomy" id="252231"/>
    <lineage>
        <taxon>Bacteria</taxon>
        <taxon>Bacillati</taxon>
        <taxon>Actinomycetota</taxon>
        <taxon>Actinomycetes</taxon>
        <taxon>Propionibacteriales</taxon>
        <taxon>Nocardioidaceae</taxon>
        <taxon>Nocardioides</taxon>
    </lineage>
</organism>
<keyword evidence="1" id="KW-1133">Transmembrane helix</keyword>
<feature type="transmembrane region" description="Helical" evidence="1">
    <location>
        <begin position="42"/>
        <end position="64"/>
    </location>
</feature>
<proteinExistence type="predicted"/>